<evidence type="ECO:0000256" key="1">
    <source>
        <dbReference type="SAM" id="SignalP"/>
    </source>
</evidence>
<dbReference type="AlphaFoldDB" id="A0A0D3QSY1"/>
<feature type="chain" id="PRO_5002265947" evidence="1">
    <location>
        <begin position="22"/>
        <end position="112"/>
    </location>
</feature>
<keyword evidence="1" id="KW-0732">Signal</keyword>
<proteinExistence type="evidence at transcript level"/>
<evidence type="ECO:0000313" key="2">
    <source>
        <dbReference type="EMBL" id="AJR16756.1"/>
    </source>
</evidence>
<protein>
    <submittedName>
        <fullName evidence="2">Pigment-dispersing factor 3</fullName>
    </submittedName>
</protein>
<feature type="signal peptide" evidence="1">
    <location>
        <begin position="1"/>
        <end position="21"/>
    </location>
</feature>
<name>A0A0D3QSY1_HYPDU</name>
<accession>A0A0D3QSY1</accession>
<dbReference type="EMBL" id="KP266567">
    <property type="protein sequence ID" value="AJR16756.1"/>
    <property type="molecule type" value="mRNA"/>
</dbReference>
<organism evidence="2">
    <name type="scientific">Hypsibius dujardini</name>
    <name type="common">Water bear</name>
    <name type="synonym">Macrobiotus dujardini</name>
    <dbReference type="NCBI Taxonomy" id="232323"/>
    <lineage>
        <taxon>Eukaryota</taxon>
        <taxon>Metazoa</taxon>
        <taxon>Ecdysozoa</taxon>
        <taxon>Tardigrada</taxon>
        <taxon>Eutardigrada</taxon>
        <taxon>Parachela</taxon>
        <taxon>Hypsibioidea</taxon>
        <taxon>Hypsibiidae</taxon>
        <taxon>Hypsibius</taxon>
    </lineage>
</organism>
<reference evidence="2" key="1">
    <citation type="journal article" date="2015" name="J. Comp. Neurol.">
        <title>Evolution of pigment-dispersing factor neuropeptides in panarthropoda: Insights from onychophora (Velvet Worms) and tardigrada (Water Bears).</title>
        <authorList>
            <person name="Mayer G."/>
            <person name="Hering L."/>
            <person name="Stosch J.M."/>
            <person name="Stevenson P.A."/>
            <person name="Dircksen H."/>
        </authorList>
    </citation>
    <scope>NUCLEOTIDE SEQUENCE</scope>
</reference>
<sequence length="112" mass="12345">MDSRVLFFTCVLAAMFATSSAVWVYLEPRFDGEFLSRNADVIDSISDEMYNQQSAQPALGSGIPIGGAASEMATLPRQMVRPLRIPTVPMQKRNSEILNTLIGLPNKLKQRG</sequence>